<evidence type="ECO:0000256" key="1">
    <source>
        <dbReference type="SAM" id="MobiDB-lite"/>
    </source>
</evidence>
<dbReference type="AlphaFoldDB" id="A0AAF3EZ47"/>
<keyword evidence="2" id="KW-1185">Reference proteome</keyword>
<dbReference type="WBParaSite" id="MBELARI_LOCUS19379">
    <property type="protein sequence ID" value="MBELARI_LOCUS19379"/>
    <property type="gene ID" value="MBELARI_LOCUS19379"/>
</dbReference>
<protein>
    <submittedName>
        <fullName evidence="3">Uncharacterized protein</fullName>
    </submittedName>
</protein>
<evidence type="ECO:0000313" key="3">
    <source>
        <dbReference type="WBParaSite" id="MBELARI_LOCUS19379"/>
    </source>
</evidence>
<reference evidence="3" key="1">
    <citation type="submission" date="2024-02" db="UniProtKB">
        <authorList>
            <consortium name="WormBaseParasite"/>
        </authorList>
    </citation>
    <scope>IDENTIFICATION</scope>
</reference>
<evidence type="ECO:0000313" key="2">
    <source>
        <dbReference type="Proteomes" id="UP000887575"/>
    </source>
</evidence>
<organism evidence="2 3">
    <name type="scientific">Mesorhabditis belari</name>
    <dbReference type="NCBI Taxonomy" id="2138241"/>
    <lineage>
        <taxon>Eukaryota</taxon>
        <taxon>Metazoa</taxon>
        <taxon>Ecdysozoa</taxon>
        <taxon>Nematoda</taxon>
        <taxon>Chromadorea</taxon>
        <taxon>Rhabditida</taxon>
        <taxon>Rhabditina</taxon>
        <taxon>Rhabditomorpha</taxon>
        <taxon>Rhabditoidea</taxon>
        <taxon>Rhabditidae</taxon>
        <taxon>Mesorhabditinae</taxon>
        <taxon>Mesorhabditis</taxon>
    </lineage>
</organism>
<feature type="compositionally biased region" description="Basic and acidic residues" evidence="1">
    <location>
        <begin position="67"/>
        <end position="76"/>
    </location>
</feature>
<proteinExistence type="predicted"/>
<name>A0AAF3EZ47_9BILA</name>
<accession>A0AAF3EZ47</accession>
<sequence>MVGLEMNDEQMTASMRMILAGANPQKLIELVVRKRREQERNVSISSSSQHSQNSSRGGTITRIVKSKHSEPFYEQL</sequence>
<dbReference type="Proteomes" id="UP000887575">
    <property type="component" value="Unassembled WGS sequence"/>
</dbReference>
<feature type="region of interest" description="Disordered" evidence="1">
    <location>
        <begin position="38"/>
        <end position="76"/>
    </location>
</feature>
<feature type="compositionally biased region" description="Low complexity" evidence="1">
    <location>
        <begin position="43"/>
        <end position="55"/>
    </location>
</feature>